<dbReference type="OrthoDB" id="3360700at2"/>
<reference evidence="1 2" key="1">
    <citation type="submission" date="2019-02" db="EMBL/GenBank/DDBJ databases">
        <title>Kribbella capetownensis sp. nov. and Kribbella speibonae sp. nov., isolated from soil.</title>
        <authorList>
            <person name="Curtis S.M."/>
            <person name="Norton I."/>
            <person name="Everest G.J."/>
            <person name="Meyers P.R."/>
        </authorList>
    </citation>
    <scope>NUCLEOTIDE SEQUENCE [LARGE SCALE GENOMIC DNA]</scope>
    <source>
        <strain evidence="1 2">DSM 27082</strain>
    </source>
</reference>
<dbReference type="Proteomes" id="UP000292695">
    <property type="component" value="Unassembled WGS sequence"/>
</dbReference>
<dbReference type="RefSeq" id="WP_131292406.1">
    <property type="nucleotide sequence ID" value="NZ_SJKA01000008.1"/>
</dbReference>
<evidence type="ECO:0000313" key="2">
    <source>
        <dbReference type="Proteomes" id="UP000292695"/>
    </source>
</evidence>
<dbReference type="AlphaFoldDB" id="A0A4R0IHN8"/>
<gene>
    <name evidence="1" type="ORF">E0H50_24280</name>
</gene>
<protein>
    <submittedName>
        <fullName evidence="1">Uncharacterized protein</fullName>
    </submittedName>
</protein>
<evidence type="ECO:0000313" key="1">
    <source>
        <dbReference type="EMBL" id="TCC30528.1"/>
    </source>
</evidence>
<keyword evidence="2" id="KW-1185">Reference proteome</keyword>
<sequence>MGRTEDPTGDDRREAVKDGLVELLGFDERRRGRWLDRRQLAPNERANRWLYLVLVIDQELDGQSSGQADWAELTLWLLRQGQARGVFTKAGSAEQLAYCTMKMRRAGISLAVLPSADEIVRTCLDALPVRLNEVTKLADRRELRGLDRSQMRQSRQANRLVGAAQWHPDQVQDPRLASQLREWIGVKAQLV</sequence>
<comment type="caution">
    <text evidence="1">The sequence shown here is derived from an EMBL/GenBank/DDBJ whole genome shotgun (WGS) entry which is preliminary data.</text>
</comment>
<dbReference type="EMBL" id="SJKA01000008">
    <property type="protein sequence ID" value="TCC30528.1"/>
    <property type="molecule type" value="Genomic_DNA"/>
</dbReference>
<proteinExistence type="predicted"/>
<accession>A0A4R0IHN8</accession>
<name>A0A4R0IHN8_9ACTN</name>
<organism evidence="1 2">
    <name type="scientific">Kribbella sindirgiensis</name>
    <dbReference type="NCBI Taxonomy" id="1124744"/>
    <lineage>
        <taxon>Bacteria</taxon>
        <taxon>Bacillati</taxon>
        <taxon>Actinomycetota</taxon>
        <taxon>Actinomycetes</taxon>
        <taxon>Propionibacteriales</taxon>
        <taxon>Kribbellaceae</taxon>
        <taxon>Kribbella</taxon>
    </lineage>
</organism>